<comment type="caution">
    <text evidence="2">The sequence shown here is derived from an EMBL/GenBank/DDBJ whole genome shotgun (WGS) entry which is preliminary data.</text>
</comment>
<proteinExistence type="predicted"/>
<evidence type="ECO:0000313" key="3">
    <source>
        <dbReference type="Proteomes" id="UP001219525"/>
    </source>
</evidence>
<sequence length="256" mass="27724">MINLQFISRLTDIRTLAALPTTSRRAAFPMTMSERAAAATARPDIPHQWRAHHVTLPLAERAAQCGIVFFVKFFTDVQRAAASSMTVRARAAAPPDVPHQNTDTCQMSHHVTSRRRGGWCPQDLFNEMTAQIALYAHTRPPSAVAQPVERRQPFDPSDGLLMPPRLEEIHAVSGHWHTTLPPAGYSDGGLLHSSAGGGWYGETQPAPVDWHAALPLVAYNGSMGGGETAAAKGGVGRTWGENMPPSGDYAGDARRY</sequence>
<dbReference type="AlphaFoldDB" id="A0AAD6Y2U1"/>
<gene>
    <name evidence="2" type="ORF">GGX14DRAFT_406904</name>
</gene>
<accession>A0AAD6Y2U1</accession>
<evidence type="ECO:0000313" key="2">
    <source>
        <dbReference type="EMBL" id="KAJ7191803.1"/>
    </source>
</evidence>
<name>A0AAD6Y2U1_9AGAR</name>
<protein>
    <submittedName>
        <fullName evidence="2">Uncharacterized protein</fullName>
    </submittedName>
</protein>
<organism evidence="2 3">
    <name type="scientific">Mycena pura</name>
    <dbReference type="NCBI Taxonomy" id="153505"/>
    <lineage>
        <taxon>Eukaryota</taxon>
        <taxon>Fungi</taxon>
        <taxon>Dikarya</taxon>
        <taxon>Basidiomycota</taxon>
        <taxon>Agaricomycotina</taxon>
        <taxon>Agaricomycetes</taxon>
        <taxon>Agaricomycetidae</taxon>
        <taxon>Agaricales</taxon>
        <taxon>Marasmiineae</taxon>
        <taxon>Mycenaceae</taxon>
        <taxon>Mycena</taxon>
    </lineage>
</organism>
<keyword evidence="3" id="KW-1185">Reference proteome</keyword>
<feature type="region of interest" description="Disordered" evidence="1">
    <location>
        <begin position="232"/>
        <end position="256"/>
    </location>
</feature>
<dbReference type="EMBL" id="JARJCW010000128">
    <property type="protein sequence ID" value="KAJ7191803.1"/>
    <property type="molecule type" value="Genomic_DNA"/>
</dbReference>
<dbReference type="Proteomes" id="UP001219525">
    <property type="component" value="Unassembled WGS sequence"/>
</dbReference>
<evidence type="ECO:0000256" key="1">
    <source>
        <dbReference type="SAM" id="MobiDB-lite"/>
    </source>
</evidence>
<reference evidence="2" key="1">
    <citation type="submission" date="2023-03" db="EMBL/GenBank/DDBJ databases">
        <title>Massive genome expansion in bonnet fungi (Mycena s.s.) driven by repeated elements and novel gene families across ecological guilds.</title>
        <authorList>
            <consortium name="Lawrence Berkeley National Laboratory"/>
            <person name="Harder C.B."/>
            <person name="Miyauchi S."/>
            <person name="Viragh M."/>
            <person name="Kuo A."/>
            <person name="Thoen E."/>
            <person name="Andreopoulos B."/>
            <person name="Lu D."/>
            <person name="Skrede I."/>
            <person name="Drula E."/>
            <person name="Henrissat B."/>
            <person name="Morin E."/>
            <person name="Kohler A."/>
            <person name="Barry K."/>
            <person name="LaButti K."/>
            <person name="Morin E."/>
            <person name="Salamov A."/>
            <person name="Lipzen A."/>
            <person name="Mereny Z."/>
            <person name="Hegedus B."/>
            <person name="Baldrian P."/>
            <person name="Stursova M."/>
            <person name="Weitz H."/>
            <person name="Taylor A."/>
            <person name="Grigoriev I.V."/>
            <person name="Nagy L.G."/>
            <person name="Martin F."/>
            <person name="Kauserud H."/>
        </authorList>
    </citation>
    <scope>NUCLEOTIDE SEQUENCE</scope>
    <source>
        <strain evidence="2">9144</strain>
    </source>
</reference>